<evidence type="ECO:0000256" key="6">
    <source>
        <dbReference type="ARBA" id="ARBA00022692"/>
    </source>
</evidence>
<comment type="pathway">
    <text evidence="2 9">Cofactor biosynthesis; adenosylcobalamin biosynthesis.</text>
</comment>
<comment type="function">
    <text evidence="9">Converts cobyric acid to cobinamide by the addition of aminopropanol on the F carboxylic group.</text>
</comment>
<keyword evidence="4 9" id="KW-1003">Cell membrane</keyword>
<dbReference type="AlphaFoldDB" id="A0A2S2BUA9"/>
<dbReference type="PANTHER" id="PTHR34308:SF1">
    <property type="entry name" value="COBALAMIN BIOSYNTHESIS PROTEIN CBIB"/>
    <property type="match status" value="1"/>
</dbReference>
<dbReference type="GO" id="GO:0005886">
    <property type="term" value="C:plasma membrane"/>
    <property type="evidence" value="ECO:0007669"/>
    <property type="project" value="UniProtKB-SubCell"/>
</dbReference>
<evidence type="ECO:0000256" key="1">
    <source>
        <dbReference type="ARBA" id="ARBA00004651"/>
    </source>
</evidence>
<dbReference type="PANTHER" id="PTHR34308">
    <property type="entry name" value="COBALAMIN BIOSYNTHESIS PROTEIN CBIB"/>
    <property type="match status" value="1"/>
</dbReference>
<evidence type="ECO:0000256" key="4">
    <source>
        <dbReference type="ARBA" id="ARBA00022475"/>
    </source>
</evidence>
<dbReference type="GO" id="GO:0048472">
    <property type="term" value="F:threonine-phosphate decarboxylase activity"/>
    <property type="evidence" value="ECO:0007669"/>
    <property type="project" value="InterPro"/>
</dbReference>
<dbReference type="HAMAP" id="MF_00024">
    <property type="entry name" value="CobD_CbiB"/>
    <property type="match status" value="1"/>
</dbReference>
<organism evidence="11 12">
    <name type="scientific">Rhodococcus oxybenzonivorans</name>
    <dbReference type="NCBI Taxonomy" id="1990687"/>
    <lineage>
        <taxon>Bacteria</taxon>
        <taxon>Bacillati</taxon>
        <taxon>Actinomycetota</taxon>
        <taxon>Actinomycetes</taxon>
        <taxon>Mycobacteriales</taxon>
        <taxon>Nocardiaceae</taxon>
        <taxon>Rhodococcus</taxon>
    </lineage>
</organism>
<name>A0A2S2BUA9_9NOCA</name>
<evidence type="ECO:0000256" key="5">
    <source>
        <dbReference type="ARBA" id="ARBA00022573"/>
    </source>
</evidence>
<evidence type="ECO:0000313" key="12">
    <source>
        <dbReference type="Proteomes" id="UP000245711"/>
    </source>
</evidence>
<dbReference type="UniPathway" id="UPA00148"/>
<keyword evidence="7 9" id="KW-1133">Transmembrane helix</keyword>
<dbReference type="InterPro" id="IPR004485">
    <property type="entry name" value="Cobalamin_biosynth_CobD/CbiB"/>
</dbReference>
<feature type="transmembrane region" description="Helical" evidence="9">
    <location>
        <begin position="231"/>
        <end position="248"/>
    </location>
</feature>
<dbReference type="NCBIfam" id="NF002276">
    <property type="entry name" value="PRK01209.1-4"/>
    <property type="match status" value="1"/>
</dbReference>
<comment type="subcellular location">
    <subcellularLocation>
        <location evidence="1 9">Cell membrane</location>
        <topology evidence="1 9">Multi-pass membrane protein</topology>
    </subcellularLocation>
</comment>
<proteinExistence type="inferred from homology"/>
<dbReference type="NCBIfam" id="TIGR00380">
    <property type="entry name" value="cobal_cbiB"/>
    <property type="match status" value="1"/>
</dbReference>
<keyword evidence="6 9" id="KW-0812">Transmembrane</keyword>
<evidence type="ECO:0000256" key="7">
    <source>
        <dbReference type="ARBA" id="ARBA00022989"/>
    </source>
</evidence>
<dbReference type="GO" id="GO:0009236">
    <property type="term" value="P:cobalamin biosynthetic process"/>
    <property type="evidence" value="ECO:0007669"/>
    <property type="project" value="UniProtKB-UniRule"/>
</dbReference>
<feature type="transmembrane region" description="Helical" evidence="9">
    <location>
        <begin position="125"/>
        <end position="144"/>
    </location>
</feature>
<comment type="similarity">
    <text evidence="3 9">Belongs to the CobD/CbiB family.</text>
</comment>
<protein>
    <recommendedName>
        <fullName evidence="9">Cobalamin biosynthesis protein CobD</fullName>
    </recommendedName>
</protein>
<comment type="caution">
    <text evidence="9">Lacks conserved residue(s) required for the propagation of feature annotation.</text>
</comment>
<gene>
    <name evidence="9" type="primary">cobD</name>
    <name evidence="11" type="ORF">CBI38_11930</name>
</gene>
<evidence type="ECO:0000256" key="9">
    <source>
        <dbReference type="HAMAP-Rule" id="MF_00024"/>
    </source>
</evidence>
<feature type="compositionally biased region" description="Basic residues" evidence="10">
    <location>
        <begin position="1"/>
        <end position="14"/>
    </location>
</feature>
<dbReference type="Pfam" id="PF03186">
    <property type="entry name" value="CobD_Cbib"/>
    <property type="match status" value="1"/>
</dbReference>
<keyword evidence="5 9" id="KW-0169">Cobalamin biosynthesis</keyword>
<keyword evidence="8 9" id="KW-0472">Membrane</keyword>
<dbReference type="KEGG" id="roz:CBI38_11930"/>
<sequence length="396" mass="41209">MRRRTRGCAPRRSRSCALARPPHRTPAPGPGTAEDAPWRPDLSLPDTRRSRHSWTLLHSTATLVDTNSGVYPTSRPGTARAVGLLLGFGADRLLADPARWHPVSGFGRAAAACEKATYRDSRLSGVLHAAVLVGVVGALGVVAARAARQGGWAGEAGGTAIATWAVLGGTSLGRTGAAMAEHLAGEDLTDARALLPSLCGRDPSVLDARGITRATLESVAENTSDAAVGPLFWGALAGIPGLFVYRAFNTLDAMVGYRSPRYRNFGWAAARGDDVLNLLPARLTGAVTVALAPAVDGSPRQAWMAWRRDAAGHPSPNAGVVEAATAGALGISLGGRTQYAHGVEMRPQLGSGRMPTPTDLRRAVRLSTAVQCGAACASAALAVAVGHLRFRRRPRG</sequence>
<dbReference type="EMBL" id="CP021354">
    <property type="protein sequence ID" value="AWK72183.1"/>
    <property type="molecule type" value="Genomic_DNA"/>
</dbReference>
<dbReference type="Proteomes" id="UP000245711">
    <property type="component" value="Chromosome"/>
</dbReference>
<evidence type="ECO:0000256" key="8">
    <source>
        <dbReference type="ARBA" id="ARBA00023136"/>
    </source>
</evidence>
<reference evidence="11 12" key="1">
    <citation type="submission" date="2017-05" db="EMBL/GenBank/DDBJ databases">
        <title>Isolation of Rhodococcus sp. S2-17 biodegrading of BP-3.</title>
        <authorList>
            <person name="Lee Y."/>
            <person name="Kim K.H."/>
            <person name="Chun B.H."/>
            <person name="Jung H.S."/>
            <person name="Jeon C.O."/>
        </authorList>
    </citation>
    <scope>NUCLEOTIDE SEQUENCE [LARGE SCALE GENOMIC DNA]</scope>
    <source>
        <strain evidence="11 12">S2-17</strain>
    </source>
</reference>
<evidence type="ECO:0000313" key="11">
    <source>
        <dbReference type="EMBL" id="AWK72183.1"/>
    </source>
</evidence>
<evidence type="ECO:0000256" key="2">
    <source>
        <dbReference type="ARBA" id="ARBA00004953"/>
    </source>
</evidence>
<evidence type="ECO:0000256" key="10">
    <source>
        <dbReference type="SAM" id="MobiDB-lite"/>
    </source>
</evidence>
<dbReference type="GO" id="GO:0015420">
    <property type="term" value="F:ABC-type vitamin B12 transporter activity"/>
    <property type="evidence" value="ECO:0007669"/>
    <property type="project" value="UniProtKB-UniRule"/>
</dbReference>
<evidence type="ECO:0000256" key="3">
    <source>
        <dbReference type="ARBA" id="ARBA00006263"/>
    </source>
</evidence>
<feature type="region of interest" description="Disordered" evidence="10">
    <location>
        <begin position="1"/>
        <end position="44"/>
    </location>
</feature>
<dbReference type="OrthoDB" id="9811967at2"/>
<keyword evidence="12" id="KW-1185">Reference proteome</keyword>
<accession>A0A2S2BUA9</accession>